<protein>
    <submittedName>
        <fullName evidence="2">Putative Translation initiation factor IF-2</fullName>
    </submittedName>
</protein>
<dbReference type="EMBL" id="KE664704">
    <property type="protein sequence ID" value="ERE89490.1"/>
    <property type="molecule type" value="Genomic_DNA"/>
</dbReference>
<feature type="region of interest" description="Disordered" evidence="1">
    <location>
        <begin position="117"/>
        <end position="479"/>
    </location>
</feature>
<feature type="compositionally biased region" description="Polar residues" evidence="1">
    <location>
        <begin position="315"/>
        <end position="325"/>
    </location>
</feature>
<proteinExistence type="predicted"/>
<dbReference type="GO" id="GO:0003743">
    <property type="term" value="F:translation initiation factor activity"/>
    <property type="evidence" value="ECO:0007669"/>
    <property type="project" value="UniProtKB-KW"/>
</dbReference>
<dbReference type="AlphaFoldDB" id="A0A061IP74"/>
<gene>
    <name evidence="2" type="ORF">H671_1g2301</name>
</gene>
<feature type="compositionally biased region" description="Basic and acidic residues" evidence="1">
    <location>
        <begin position="227"/>
        <end position="236"/>
    </location>
</feature>
<name>A0A061IP74_CRIGR</name>
<reference evidence="3" key="1">
    <citation type="journal article" date="2013" name="Nat. Biotechnol.">
        <title>Chinese hamster genome sequenced from sorted chromosomes.</title>
        <authorList>
            <person name="Brinkrolf K."/>
            <person name="Rupp O."/>
            <person name="Laux H."/>
            <person name="Kollin F."/>
            <person name="Ernst W."/>
            <person name="Linke B."/>
            <person name="Kofler R."/>
            <person name="Romand S."/>
            <person name="Hesse F."/>
            <person name="Budach W.E."/>
            <person name="Galosy S."/>
            <person name="Muller D."/>
            <person name="Noll T."/>
            <person name="Wienberg J."/>
            <person name="Jostock T."/>
            <person name="Leonard M."/>
            <person name="Grillari J."/>
            <person name="Tauch A."/>
            <person name="Goesmann A."/>
            <person name="Helk B."/>
            <person name="Mott J.E."/>
            <person name="Puhler A."/>
            <person name="Borth N."/>
        </authorList>
    </citation>
    <scope>NUCLEOTIDE SEQUENCE [LARGE SCALE GENOMIC DNA]</scope>
    <source>
        <strain evidence="3">17A/GY</strain>
    </source>
</reference>
<keyword evidence="2" id="KW-0648">Protein biosynthesis</keyword>
<evidence type="ECO:0000313" key="3">
    <source>
        <dbReference type="Proteomes" id="UP000030759"/>
    </source>
</evidence>
<dbReference type="Proteomes" id="UP000030759">
    <property type="component" value="Unassembled WGS sequence"/>
</dbReference>
<accession>A0A061IP74</accession>
<feature type="compositionally biased region" description="Basic and acidic residues" evidence="1">
    <location>
        <begin position="376"/>
        <end position="391"/>
    </location>
</feature>
<feature type="compositionally biased region" description="Basic and acidic residues" evidence="1">
    <location>
        <begin position="342"/>
        <end position="356"/>
    </location>
</feature>
<sequence>MLCVPALVQETYPRATAPGGPRLPCSHEEALTLSQLLFQRPASLGQLQTALQQVHEGQDCLPGLELPMVLLEMEQSLRAQEKLLWDLELLTGVGLGLFWPPWAGSYGQRVQTQHSWNQRSQSWGRNLDGDSEQLNFKLHPPTQAGEAPNDSHQLLKGRQAPDPSSASDLGEGRNNADPRLEGPIMPAAMTPGTPTGVCQEAKEAGTPGAGCLHPTTSCSFKEPGNSELKDSGKMEESGPAEPNVQSSCGQRLRSPQEGTLGQEGPEPSDLASQGLPELQDPPSTGLGAGLSHERAEGAEPQTLLTDSPQGDPETPQGQRGQSPRSYTGEPIRGQDKAVPQSRSERKQAQQEFEPPHFGEGGNSEVCGEAQGGATVWRREEGHPEGCSRDFCRSPGKPTPQHVQTRIPGPPGGSPQLPRVVATREGAWAPSPAAIPAFGAQEPPPGLQGAPWEQRGPGDPKSSRAAWPEPRSREEALAGAEQEALQRLLELHRAARERRLRDRERQRLRVRPGAPPGAADAAGWRHFLRERLELVHRGRTQWLRALGARNMQNFQELLLSPGTEKPSPGE</sequence>
<evidence type="ECO:0000256" key="1">
    <source>
        <dbReference type="SAM" id="MobiDB-lite"/>
    </source>
</evidence>
<keyword evidence="2" id="KW-0396">Initiation factor</keyword>
<organism evidence="2 3">
    <name type="scientific">Cricetulus griseus</name>
    <name type="common">Chinese hamster</name>
    <name type="synonym">Cricetulus barabensis griseus</name>
    <dbReference type="NCBI Taxonomy" id="10029"/>
    <lineage>
        <taxon>Eukaryota</taxon>
        <taxon>Metazoa</taxon>
        <taxon>Chordata</taxon>
        <taxon>Craniata</taxon>
        <taxon>Vertebrata</taxon>
        <taxon>Euteleostomi</taxon>
        <taxon>Mammalia</taxon>
        <taxon>Eutheria</taxon>
        <taxon>Euarchontoglires</taxon>
        <taxon>Glires</taxon>
        <taxon>Rodentia</taxon>
        <taxon>Myomorpha</taxon>
        <taxon>Muroidea</taxon>
        <taxon>Cricetidae</taxon>
        <taxon>Cricetinae</taxon>
        <taxon>Cricetulus</taxon>
    </lineage>
</organism>
<feature type="compositionally biased region" description="Basic and acidic residues" evidence="1">
    <location>
        <begin position="170"/>
        <end position="180"/>
    </location>
</feature>
<evidence type="ECO:0000313" key="2">
    <source>
        <dbReference type="EMBL" id="ERE89490.1"/>
    </source>
</evidence>